<dbReference type="InterPro" id="IPR036388">
    <property type="entry name" value="WH-like_DNA-bd_sf"/>
</dbReference>
<dbReference type="SMART" id="SM00895">
    <property type="entry name" value="FCD"/>
    <property type="match status" value="1"/>
</dbReference>
<evidence type="ECO:0000313" key="6">
    <source>
        <dbReference type="Proteomes" id="UP000070498"/>
    </source>
</evidence>
<keyword evidence="6" id="KW-1185">Reference proteome</keyword>
<dbReference type="Gene3D" id="1.10.10.10">
    <property type="entry name" value="Winged helix-like DNA-binding domain superfamily/Winged helix DNA-binding domain"/>
    <property type="match status" value="1"/>
</dbReference>
<name>A0A135NY98_9HYPH</name>
<dbReference type="InterPro" id="IPR011711">
    <property type="entry name" value="GntR_C"/>
</dbReference>
<dbReference type="PANTHER" id="PTHR43537">
    <property type="entry name" value="TRANSCRIPTIONAL REGULATOR, GNTR FAMILY"/>
    <property type="match status" value="1"/>
</dbReference>
<gene>
    <name evidence="5" type="ORF">ATO67_14205</name>
</gene>
<dbReference type="STRING" id="2052828.ATO67_14205"/>
<feature type="domain" description="HTH gntR-type" evidence="4">
    <location>
        <begin position="15"/>
        <end position="82"/>
    </location>
</feature>
<dbReference type="Proteomes" id="UP000070498">
    <property type="component" value="Unassembled WGS sequence"/>
</dbReference>
<evidence type="ECO:0000256" key="2">
    <source>
        <dbReference type="ARBA" id="ARBA00023125"/>
    </source>
</evidence>
<keyword evidence="1" id="KW-0805">Transcription regulation</keyword>
<dbReference type="InterPro" id="IPR008920">
    <property type="entry name" value="TF_FadR/GntR_C"/>
</dbReference>
<comment type="caution">
    <text evidence="5">The sequence shown here is derived from an EMBL/GenBank/DDBJ whole genome shotgun (WGS) entry which is preliminary data.</text>
</comment>
<keyword evidence="3" id="KW-0804">Transcription</keyword>
<accession>A0A135NY98</accession>
<dbReference type="SUPFAM" id="SSF48008">
    <property type="entry name" value="GntR ligand-binding domain-like"/>
    <property type="match status" value="1"/>
</dbReference>
<evidence type="ECO:0000313" key="5">
    <source>
        <dbReference type="EMBL" id="KXG84152.1"/>
    </source>
</evidence>
<dbReference type="PANTHER" id="PTHR43537:SF24">
    <property type="entry name" value="GLUCONATE OPERON TRANSCRIPTIONAL REPRESSOR"/>
    <property type="match status" value="1"/>
</dbReference>
<dbReference type="Pfam" id="PF00392">
    <property type="entry name" value="GntR"/>
    <property type="match status" value="1"/>
</dbReference>
<evidence type="ECO:0000256" key="3">
    <source>
        <dbReference type="ARBA" id="ARBA00023163"/>
    </source>
</evidence>
<evidence type="ECO:0000259" key="4">
    <source>
        <dbReference type="PROSITE" id="PS50949"/>
    </source>
</evidence>
<dbReference type="SMART" id="SM00345">
    <property type="entry name" value="HTH_GNTR"/>
    <property type="match status" value="1"/>
</dbReference>
<sequence>MRALLDTIMISDAQQTQAELTAAKIRTLILNGSLQPGQPLRQDALSEQLSVSRTPLRHALQALAEEGLVETIGYKGARVIELDRGMIDDLFEMRLLLEPVALRSAFPQITKLDLARAEMALDAADAEGEPSRLSALNWDFHYALYRPSKRQMLLRTIEQLNRASALAEVIASSIVARPKKSAAEHRRLLRACQDGDETGAIAALGEHLQLAYHDIQTGEE</sequence>
<dbReference type="InterPro" id="IPR036390">
    <property type="entry name" value="WH_DNA-bd_sf"/>
</dbReference>
<protein>
    <recommendedName>
        <fullName evidence="4">HTH gntR-type domain-containing protein</fullName>
    </recommendedName>
</protein>
<proteinExistence type="predicted"/>
<dbReference type="Pfam" id="PF07729">
    <property type="entry name" value="FCD"/>
    <property type="match status" value="1"/>
</dbReference>
<organism evidence="5 6">
    <name type="scientific">Agrobacterium bohemicum</name>
    <dbReference type="NCBI Taxonomy" id="2052828"/>
    <lineage>
        <taxon>Bacteria</taxon>
        <taxon>Pseudomonadati</taxon>
        <taxon>Pseudomonadota</taxon>
        <taxon>Alphaproteobacteria</taxon>
        <taxon>Hyphomicrobiales</taxon>
        <taxon>Rhizobiaceae</taxon>
        <taxon>Rhizobium/Agrobacterium group</taxon>
        <taxon>Agrobacterium</taxon>
    </lineage>
</organism>
<dbReference type="Gene3D" id="1.20.120.530">
    <property type="entry name" value="GntR ligand-binding domain-like"/>
    <property type="match status" value="1"/>
</dbReference>
<dbReference type="PROSITE" id="PS50949">
    <property type="entry name" value="HTH_GNTR"/>
    <property type="match status" value="1"/>
</dbReference>
<evidence type="ECO:0000256" key="1">
    <source>
        <dbReference type="ARBA" id="ARBA00023015"/>
    </source>
</evidence>
<keyword evidence="2" id="KW-0238">DNA-binding</keyword>
<dbReference type="SUPFAM" id="SSF46785">
    <property type="entry name" value="Winged helix' DNA-binding domain"/>
    <property type="match status" value="1"/>
</dbReference>
<reference evidence="5 6" key="1">
    <citation type="submission" date="2015-11" db="EMBL/GenBank/DDBJ databases">
        <title>Draft genome sequence of Agrobacterium sp. R89-1.</title>
        <authorList>
            <person name="Zahradnik J."/>
            <person name="Kyslikova E."/>
            <person name="Palyzova A."/>
            <person name="Kyslik P."/>
        </authorList>
    </citation>
    <scope>NUCLEOTIDE SEQUENCE [LARGE SCALE GENOMIC DNA]</scope>
    <source>
        <strain evidence="5 6">R89-1</strain>
    </source>
</reference>
<dbReference type="AlphaFoldDB" id="A0A135NY98"/>
<dbReference type="EMBL" id="LNUW01000038">
    <property type="protein sequence ID" value="KXG84152.1"/>
    <property type="molecule type" value="Genomic_DNA"/>
</dbReference>
<dbReference type="GO" id="GO:0003700">
    <property type="term" value="F:DNA-binding transcription factor activity"/>
    <property type="evidence" value="ECO:0007669"/>
    <property type="project" value="InterPro"/>
</dbReference>
<dbReference type="CDD" id="cd07377">
    <property type="entry name" value="WHTH_GntR"/>
    <property type="match status" value="1"/>
</dbReference>
<dbReference type="InterPro" id="IPR000524">
    <property type="entry name" value="Tscrpt_reg_HTH_GntR"/>
</dbReference>
<dbReference type="GO" id="GO:0003677">
    <property type="term" value="F:DNA binding"/>
    <property type="evidence" value="ECO:0007669"/>
    <property type="project" value="UniProtKB-KW"/>
</dbReference>